<evidence type="ECO:0000313" key="1">
    <source>
        <dbReference type="EMBL" id="GEO23735.1"/>
    </source>
</evidence>
<proteinExistence type="predicted"/>
<reference evidence="1 2" key="1">
    <citation type="submission" date="2019-07" db="EMBL/GenBank/DDBJ databases">
        <title>Whole genome shotgun sequence of Cyclobacterium qasimii NBRC 106168.</title>
        <authorList>
            <person name="Hosoyama A."/>
            <person name="Uohara A."/>
            <person name="Ohji S."/>
            <person name="Ichikawa N."/>
        </authorList>
    </citation>
    <scope>NUCLEOTIDE SEQUENCE [LARGE SCALE GENOMIC DNA]</scope>
    <source>
        <strain evidence="1 2">NBRC 106168</strain>
    </source>
</reference>
<keyword evidence="2" id="KW-1185">Reference proteome</keyword>
<comment type="caution">
    <text evidence="1">The sequence shown here is derived from an EMBL/GenBank/DDBJ whole genome shotgun (WGS) entry which is preliminary data.</text>
</comment>
<dbReference type="Proteomes" id="UP000321301">
    <property type="component" value="Unassembled WGS sequence"/>
</dbReference>
<name>A0A512CHS4_9BACT</name>
<gene>
    <name evidence="1" type="ORF">CQA01_42690</name>
</gene>
<evidence type="ECO:0000313" key="2">
    <source>
        <dbReference type="Proteomes" id="UP000321301"/>
    </source>
</evidence>
<accession>A0A512CHS4</accession>
<organism evidence="1 2">
    <name type="scientific">Cyclobacterium qasimii</name>
    <dbReference type="NCBI Taxonomy" id="1350429"/>
    <lineage>
        <taxon>Bacteria</taxon>
        <taxon>Pseudomonadati</taxon>
        <taxon>Bacteroidota</taxon>
        <taxon>Cytophagia</taxon>
        <taxon>Cytophagales</taxon>
        <taxon>Cyclobacteriaceae</taxon>
        <taxon>Cyclobacterium</taxon>
    </lineage>
</organism>
<dbReference type="AlphaFoldDB" id="A0A512CHS4"/>
<dbReference type="EMBL" id="BJYV01000026">
    <property type="protein sequence ID" value="GEO23735.1"/>
    <property type="molecule type" value="Genomic_DNA"/>
</dbReference>
<sequence length="111" mass="12138">MGSEMMKGFGLSAKHLDCGMESHEEIPSSEKGSKAVSNQCCQNLFELIQLEVDPKLSIANADAPQMVFIAAFTHAFLLGQALVLSPVTSFSFDPPPIHSQDYTVLYQTFLI</sequence>
<protein>
    <submittedName>
        <fullName evidence="1">Uncharacterized protein</fullName>
    </submittedName>
</protein>